<accession>C0NWR9</accession>
<dbReference type="Proteomes" id="UP000001631">
    <property type="component" value="Unassembled WGS sequence"/>
</dbReference>
<organism evidence="2 3">
    <name type="scientific">Ajellomyces capsulatus (strain G186AR / H82 / ATCC MYA-2454 / RMSCC 2432)</name>
    <name type="common">Darling's disease fungus</name>
    <name type="synonym">Histoplasma capsulatum</name>
    <dbReference type="NCBI Taxonomy" id="447093"/>
    <lineage>
        <taxon>Eukaryota</taxon>
        <taxon>Fungi</taxon>
        <taxon>Dikarya</taxon>
        <taxon>Ascomycota</taxon>
        <taxon>Pezizomycotina</taxon>
        <taxon>Eurotiomycetes</taxon>
        <taxon>Eurotiomycetidae</taxon>
        <taxon>Onygenales</taxon>
        <taxon>Ajellomycetaceae</taxon>
        <taxon>Histoplasma</taxon>
    </lineage>
</organism>
<protein>
    <submittedName>
        <fullName evidence="2">Uncharacterized protein</fullName>
    </submittedName>
</protein>
<feature type="compositionally biased region" description="Polar residues" evidence="1">
    <location>
        <begin position="7"/>
        <end position="19"/>
    </location>
</feature>
<evidence type="ECO:0000313" key="2">
    <source>
        <dbReference type="EMBL" id="EEH04374.1"/>
    </source>
</evidence>
<keyword evidence="3" id="KW-1185">Reference proteome</keyword>
<dbReference type="HOGENOM" id="CLU_125039_0_0_1"/>
<sequence length="174" mass="19119">MRVARTSGFSISSRMSRQNGGVIAKWRGRPDQPRSQGVGGGAQQTKGNQASGKRLLLAPSCRRRRKLTEIGTEDDEEGEDRRIVMTVEKATNGCEAEQEREGETKNEEKTRSQKTARDSRAEVNLSASLSLYEVGSLWVRAWSRRLIRAQQGADSAAAHPGATVTGAVYFTGYF</sequence>
<name>C0NWR9_AJECG</name>
<dbReference type="RefSeq" id="XP_045284855.1">
    <property type="nucleotide sequence ID" value="XM_045434648.1"/>
</dbReference>
<feature type="region of interest" description="Disordered" evidence="1">
    <location>
        <begin position="1"/>
        <end position="59"/>
    </location>
</feature>
<dbReference type="GeneID" id="69040615"/>
<proteinExistence type="predicted"/>
<evidence type="ECO:0000313" key="3">
    <source>
        <dbReference type="Proteomes" id="UP000001631"/>
    </source>
</evidence>
<evidence type="ECO:0000256" key="1">
    <source>
        <dbReference type="SAM" id="MobiDB-lite"/>
    </source>
</evidence>
<dbReference type="EMBL" id="GG663374">
    <property type="protein sequence ID" value="EEH04374.1"/>
    <property type="molecule type" value="Genomic_DNA"/>
</dbReference>
<feature type="region of interest" description="Disordered" evidence="1">
    <location>
        <begin position="90"/>
        <end position="117"/>
    </location>
</feature>
<feature type="compositionally biased region" description="Basic and acidic residues" evidence="1">
    <location>
        <begin position="97"/>
        <end position="117"/>
    </location>
</feature>
<dbReference type="AlphaFoldDB" id="C0NWR9"/>
<dbReference type="InParanoid" id="C0NWR9"/>
<gene>
    <name evidence="2" type="ORF">HCBG_07599</name>
</gene>
<reference evidence="2" key="1">
    <citation type="submission" date="2009-02" db="EMBL/GenBank/DDBJ databases">
        <title>The Genome Sequence of Ajellomyces capsulatus strain G186AR.</title>
        <authorList>
            <consortium name="The Broad Institute Genome Sequencing Platform"/>
            <person name="Champion M."/>
            <person name="Cuomo C."/>
            <person name="Ma L.-J."/>
            <person name="Henn M.R."/>
            <person name="Sil A."/>
            <person name="Goldman B."/>
            <person name="Young S.K."/>
            <person name="Kodira C.D."/>
            <person name="Zeng Q."/>
            <person name="Koehrsen M."/>
            <person name="Alvarado L."/>
            <person name="Berlin A."/>
            <person name="Borenstein D."/>
            <person name="Chen Z."/>
            <person name="Engels R."/>
            <person name="Freedman E."/>
            <person name="Gellesch M."/>
            <person name="Goldberg J."/>
            <person name="Griggs A."/>
            <person name="Gujja S."/>
            <person name="Heiman D."/>
            <person name="Hepburn T."/>
            <person name="Howarth C."/>
            <person name="Jen D."/>
            <person name="Larson L."/>
            <person name="Lewis B."/>
            <person name="Mehta T."/>
            <person name="Park D."/>
            <person name="Pearson M."/>
            <person name="Roberts A."/>
            <person name="Saif S."/>
            <person name="Shea T."/>
            <person name="Shenoy N."/>
            <person name="Sisk P."/>
            <person name="Stolte C."/>
            <person name="Sykes S."/>
            <person name="Walk T."/>
            <person name="White J."/>
            <person name="Yandava C."/>
            <person name="Klein B."/>
            <person name="McEwen J.G."/>
            <person name="Puccia R."/>
            <person name="Goldman G.H."/>
            <person name="Felipe M.S."/>
            <person name="Nino-Vega G."/>
            <person name="San-Blas G."/>
            <person name="Taylor J."/>
            <person name="Mendoza L."/>
            <person name="Galagan J."/>
            <person name="Nusbaum C."/>
            <person name="Birren B."/>
        </authorList>
    </citation>
    <scope>NUCLEOTIDE SEQUENCE</scope>
    <source>
        <strain evidence="2">G186AR</strain>
    </source>
</reference>